<evidence type="ECO:0000313" key="1">
    <source>
        <dbReference type="EMBL" id="BES79776.1"/>
    </source>
</evidence>
<sequence length="251" mass="28902">MPDPNKIQEYLDDYRKTKGSLYDSHALKSLVDVLLTKASIQGNIKVMRVAKHNFGKIYNKHLARHHELVDQLKRQKDQLHKDHQRCWNNFIQFGYTPKFIKHCERLGWHIPDGHSLRMDDYPVLGRMFGTDYQAPEPTLEERVRMDKMIQDMKNTPFNVPDFQGMVVGSDGIKRLISTPKEVEESSLELSHKIDEFMKNNHPSLLTIRMSGPRDVIGPLASVSPLNIVRWGEPVINAPNIPDIPDDGSDKN</sequence>
<proteinExistence type="predicted"/>
<keyword evidence="2" id="KW-1185">Reference proteome</keyword>
<dbReference type="Proteomes" id="UP001304813">
    <property type="component" value="Segment"/>
</dbReference>
<organism evidence="1 2">
    <name type="scientific">Yersinia phage vB_Yru_GN1</name>
    <dbReference type="NCBI Taxonomy" id="3074381"/>
    <lineage>
        <taxon>Viruses</taxon>
        <taxon>Duplodnaviria</taxon>
        <taxon>Heunggongvirae</taxon>
        <taxon>Uroviricota</taxon>
        <taxon>Caudoviricetes</taxon>
        <taxon>Caudoviricetes incertae sedis</taxon>
        <taxon>Sepahanvirus</taxon>
        <taxon>Sepahanvirus vB-Yru-GN1</taxon>
    </lineage>
</organism>
<protein>
    <submittedName>
        <fullName evidence="1">Uncharacterized protein</fullName>
    </submittedName>
</protein>
<evidence type="ECO:0000313" key="2">
    <source>
        <dbReference type="Proteomes" id="UP001304813"/>
    </source>
</evidence>
<dbReference type="EMBL" id="LC779065">
    <property type="protein sequence ID" value="BES79776.1"/>
    <property type="molecule type" value="Genomic_DNA"/>
</dbReference>
<reference evidence="1 2" key="1">
    <citation type="submission" date="2023-09" db="EMBL/GenBank/DDBJ databases">
        <title>Analysis of phage genome (vB_Yru_GN1) of the bacterium (Yersinia ruckeri).</title>
        <authorList>
            <person name="Ganjoor M.S."/>
            <person name="Bouzari M."/>
            <person name="Soleimani-Delfan A."/>
        </authorList>
    </citation>
    <scope>NUCLEOTIDE SEQUENCE [LARGE SCALE GENOMIC DNA]</scope>
    <source>
        <strain evidence="2">vB_Yru_GN1</strain>
    </source>
</reference>
<name>A0AA86IYT0_9CAUD</name>
<accession>A0AA86IYT0</accession>